<dbReference type="InterPro" id="IPR038222">
    <property type="entry name" value="DHHA2_dom_sf"/>
</dbReference>
<feature type="domain" description="RING-type" evidence="6">
    <location>
        <begin position="415"/>
        <end position="475"/>
    </location>
</feature>
<dbReference type="Gene3D" id="3.30.40.10">
    <property type="entry name" value="Zinc/RING finger domain, C3HC4 (zinc finger)"/>
    <property type="match status" value="1"/>
</dbReference>
<sequence length="579" mass="63521">MTSRASVKTFLATARTALAAPPSKRQTPLTFVVGNESADLDSLCSAILLAYLRTYAPPHTLHIPLCHIPRDDLSLRPEFTSVLRRAGTSPEDVVTLSELPGPESLSPADTHWLLVDHNALTGQLARLYSAQVESCIDHHADEGKVPRDSPLRVIEKTGSCASLVVEQCRDAWDALSTSSSSSSSADEIRAIDTNLAYLGLGPILIDTSNLQNADKTTKSDTDAAAYLESKLKGGAGSVANASASSESYERRSFHDEIAHLKEDITSLSLRDNLRKDYKEWEGAGVRLGTSSVPQDFAFLAKQAGGEDKLAEAIREWAKEKKLGLMAVLTTSAQDGKFKREVLVWAQSEKAVEAAKTFEKQHSEELGLSPWNDGRLDLDEAARIISDATQFVDIAPYIDTGVDPVSFQPVLLDLKCPCCGYHLDVPARVSPNLYPDASLEPMTVLPCGHMIGSHCMDNWIRSRDAEKEPPNCPVCRFELAYKHCGCLIRTPGYNTLLSRAAQLPLTFVEGGAVDHNCGPCRDRRADWALRTWIEEHLPSDRTASSTDASLTRAQQRRLQACVGDVARSARNWHREHSPRW</sequence>
<dbReference type="GO" id="GO:0008270">
    <property type="term" value="F:zinc ion binding"/>
    <property type="evidence" value="ECO:0007669"/>
    <property type="project" value="UniProtKB-KW"/>
</dbReference>
<dbReference type="CDD" id="cd16448">
    <property type="entry name" value="RING-H2"/>
    <property type="match status" value="1"/>
</dbReference>
<keyword evidence="2" id="KW-0479">Metal-binding</keyword>
<dbReference type="InterPro" id="IPR013083">
    <property type="entry name" value="Znf_RING/FYVE/PHD"/>
</dbReference>
<dbReference type="GO" id="GO:0004309">
    <property type="term" value="F:exopolyphosphatase activity"/>
    <property type="evidence" value="ECO:0007669"/>
    <property type="project" value="TreeGrafter"/>
</dbReference>
<dbReference type="Gene3D" id="3.10.310.20">
    <property type="entry name" value="DHHA2 domain"/>
    <property type="match status" value="1"/>
</dbReference>
<comment type="caution">
    <text evidence="7">The sequence shown here is derived from an EMBL/GenBank/DDBJ whole genome shotgun (WGS) entry which is preliminary data.</text>
</comment>
<keyword evidence="4" id="KW-0464">Manganese</keyword>
<accession>A0AAW0QKQ8</accession>
<dbReference type="PANTHER" id="PTHR12112">
    <property type="entry name" value="BNIP - RELATED"/>
    <property type="match status" value="1"/>
</dbReference>
<dbReference type="InterPro" id="IPR001841">
    <property type="entry name" value="Znf_RING"/>
</dbReference>
<keyword evidence="5" id="KW-0863">Zinc-finger</keyword>
<dbReference type="Pfam" id="PF01368">
    <property type="entry name" value="DHH"/>
    <property type="match status" value="1"/>
</dbReference>
<gene>
    <name evidence="7" type="ORF">PG999_009431</name>
</gene>
<dbReference type="SMART" id="SM01131">
    <property type="entry name" value="DHHA2"/>
    <property type="match status" value="1"/>
</dbReference>
<evidence type="ECO:0000256" key="5">
    <source>
        <dbReference type="PROSITE-ProRule" id="PRU00175"/>
    </source>
</evidence>
<dbReference type="GO" id="GO:0005737">
    <property type="term" value="C:cytoplasm"/>
    <property type="evidence" value="ECO:0007669"/>
    <property type="project" value="InterPro"/>
</dbReference>
<comment type="cofactor">
    <cofactor evidence="1">
        <name>Mn(2+)</name>
        <dbReference type="ChEBI" id="CHEBI:29035"/>
    </cofactor>
</comment>
<evidence type="ECO:0000313" key="8">
    <source>
        <dbReference type="Proteomes" id="UP001392437"/>
    </source>
</evidence>
<name>A0AAW0QKQ8_9PEZI</name>
<reference evidence="7 8" key="1">
    <citation type="submission" date="2023-01" db="EMBL/GenBank/DDBJ databases">
        <title>Analysis of 21 Apiospora genomes using comparative genomics revels a genus with tremendous synthesis potential of carbohydrate active enzymes and secondary metabolites.</title>
        <authorList>
            <person name="Sorensen T."/>
        </authorList>
    </citation>
    <scope>NUCLEOTIDE SEQUENCE [LARGE SCALE GENOMIC DNA]</scope>
    <source>
        <strain evidence="7 8">CBS 117206</strain>
    </source>
</reference>
<dbReference type="EMBL" id="JAQQWP010000008">
    <property type="protein sequence ID" value="KAK8106072.1"/>
    <property type="molecule type" value="Genomic_DNA"/>
</dbReference>
<dbReference type="Proteomes" id="UP001392437">
    <property type="component" value="Unassembled WGS sequence"/>
</dbReference>
<dbReference type="InterPro" id="IPR001667">
    <property type="entry name" value="DDH_dom"/>
</dbReference>
<dbReference type="PANTHER" id="PTHR12112:SF39">
    <property type="entry name" value="EG:152A3.5 PROTEIN (FBGN0003116_PN PROTEIN)"/>
    <property type="match status" value="1"/>
</dbReference>
<evidence type="ECO:0000256" key="1">
    <source>
        <dbReference type="ARBA" id="ARBA00001936"/>
    </source>
</evidence>
<dbReference type="Pfam" id="PF02833">
    <property type="entry name" value="DHHA2"/>
    <property type="match status" value="1"/>
</dbReference>
<evidence type="ECO:0000259" key="6">
    <source>
        <dbReference type="PROSITE" id="PS50089"/>
    </source>
</evidence>
<dbReference type="SUPFAM" id="SSF57850">
    <property type="entry name" value="RING/U-box"/>
    <property type="match status" value="1"/>
</dbReference>
<dbReference type="InterPro" id="IPR038763">
    <property type="entry name" value="DHH_sf"/>
</dbReference>
<keyword evidence="5" id="KW-0862">Zinc</keyword>
<dbReference type="SUPFAM" id="SSF64182">
    <property type="entry name" value="DHH phosphoesterases"/>
    <property type="match status" value="1"/>
</dbReference>
<evidence type="ECO:0000256" key="3">
    <source>
        <dbReference type="ARBA" id="ARBA00022801"/>
    </source>
</evidence>
<dbReference type="PROSITE" id="PS50089">
    <property type="entry name" value="ZF_RING_2"/>
    <property type="match status" value="1"/>
</dbReference>
<evidence type="ECO:0000256" key="2">
    <source>
        <dbReference type="ARBA" id="ARBA00022723"/>
    </source>
</evidence>
<evidence type="ECO:0000313" key="7">
    <source>
        <dbReference type="EMBL" id="KAK8106072.1"/>
    </source>
</evidence>
<evidence type="ECO:0000256" key="4">
    <source>
        <dbReference type="ARBA" id="ARBA00023211"/>
    </source>
</evidence>
<keyword evidence="3" id="KW-0378">Hydrolase</keyword>
<organism evidence="7 8">
    <name type="scientific">Apiospora kogelbergensis</name>
    <dbReference type="NCBI Taxonomy" id="1337665"/>
    <lineage>
        <taxon>Eukaryota</taxon>
        <taxon>Fungi</taxon>
        <taxon>Dikarya</taxon>
        <taxon>Ascomycota</taxon>
        <taxon>Pezizomycotina</taxon>
        <taxon>Sordariomycetes</taxon>
        <taxon>Xylariomycetidae</taxon>
        <taxon>Amphisphaeriales</taxon>
        <taxon>Apiosporaceae</taxon>
        <taxon>Apiospora</taxon>
    </lineage>
</organism>
<proteinExistence type="predicted"/>
<protein>
    <recommendedName>
        <fullName evidence="6">RING-type domain-containing protein</fullName>
    </recommendedName>
</protein>
<keyword evidence="8" id="KW-1185">Reference proteome</keyword>
<dbReference type="AlphaFoldDB" id="A0AAW0QKQ8"/>
<dbReference type="InterPro" id="IPR004097">
    <property type="entry name" value="DHHA2"/>
</dbReference>
<dbReference type="Gene3D" id="3.90.1640.10">
    <property type="entry name" value="inorganic pyrophosphatase (n-terminal core)"/>
    <property type="match status" value="1"/>
</dbReference>